<comment type="subcellular location">
    <subcellularLocation>
        <location evidence="7">Cell inner membrane</location>
        <topology evidence="7">Single-pass type II membrane protein</topology>
    </subcellularLocation>
    <text evidence="7">Localizes to the division septum.</text>
</comment>
<dbReference type="GO" id="GO:0030428">
    <property type="term" value="C:cell septum"/>
    <property type="evidence" value="ECO:0007669"/>
    <property type="project" value="TreeGrafter"/>
</dbReference>
<protein>
    <recommendedName>
        <fullName evidence="7">Cell division protein FtsB</fullName>
    </recommendedName>
</protein>
<dbReference type="InterPro" id="IPR023081">
    <property type="entry name" value="Cell_div_FtsB"/>
</dbReference>
<dbReference type="GO" id="GO:0032153">
    <property type="term" value="C:cell division site"/>
    <property type="evidence" value="ECO:0007669"/>
    <property type="project" value="UniProtKB-UniRule"/>
</dbReference>
<dbReference type="EMBL" id="JH600070">
    <property type="protein sequence ID" value="EIJ43843.1"/>
    <property type="molecule type" value="Genomic_DNA"/>
</dbReference>
<evidence type="ECO:0000256" key="6">
    <source>
        <dbReference type="ARBA" id="ARBA00023306"/>
    </source>
</evidence>
<name>I3CJQ0_9GAMM</name>
<accession>I3CJQ0</accession>
<evidence type="ECO:0000256" key="8">
    <source>
        <dbReference type="SAM" id="Phobius"/>
    </source>
</evidence>
<dbReference type="STRING" id="395493.BegalDRAFT_3016"/>
<comment type="function">
    <text evidence="7">Essential cell division protein. May link together the upstream cell division proteins, which are predominantly cytoplasmic, with the downstream cell division proteins, which are predominantly periplasmic.</text>
</comment>
<dbReference type="eggNOG" id="COG2919">
    <property type="taxonomic scope" value="Bacteria"/>
</dbReference>
<dbReference type="GO" id="GO:0043093">
    <property type="term" value="P:FtsZ-dependent cytokinesis"/>
    <property type="evidence" value="ECO:0007669"/>
    <property type="project" value="UniProtKB-UniRule"/>
</dbReference>
<feature type="topological domain" description="Cytoplasmic" evidence="7">
    <location>
        <begin position="1"/>
        <end position="16"/>
    </location>
</feature>
<dbReference type="OrthoDB" id="7061211at2"/>
<evidence type="ECO:0000313" key="10">
    <source>
        <dbReference type="Proteomes" id="UP000005744"/>
    </source>
</evidence>
<evidence type="ECO:0000256" key="5">
    <source>
        <dbReference type="ARBA" id="ARBA00023136"/>
    </source>
</evidence>
<keyword evidence="7" id="KW-0175">Coiled coil</keyword>
<proteinExistence type="inferred from homology"/>
<keyword evidence="4 7" id="KW-1133">Transmembrane helix</keyword>
<dbReference type="PANTHER" id="PTHR37485">
    <property type="entry name" value="CELL DIVISION PROTEIN FTSB"/>
    <property type="match status" value="1"/>
</dbReference>
<evidence type="ECO:0000256" key="4">
    <source>
        <dbReference type="ARBA" id="ARBA00022989"/>
    </source>
</evidence>
<feature type="topological domain" description="Periplasmic" evidence="7">
    <location>
        <begin position="35"/>
        <end position="102"/>
    </location>
</feature>
<dbReference type="NCBIfam" id="NF002058">
    <property type="entry name" value="PRK00888.1"/>
    <property type="match status" value="1"/>
</dbReference>
<dbReference type="AlphaFoldDB" id="I3CJQ0"/>
<reference evidence="9 10" key="1">
    <citation type="submission" date="2011-11" db="EMBL/GenBank/DDBJ databases">
        <title>Improved High-Quality Draft sequence of Beggiatoa alba B18lD.</title>
        <authorList>
            <consortium name="US DOE Joint Genome Institute"/>
            <person name="Lucas S."/>
            <person name="Han J."/>
            <person name="Lapidus A."/>
            <person name="Cheng J.-F."/>
            <person name="Goodwin L."/>
            <person name="Pitluck S."/>
            <person name="Peters L."/>
            <person name="Mikhailova N."/>
            <person name="Held B."/>
            <person name="Detter J.C."/>
            <person name="Han C."/>
            <person name="Tapia R."/>
            <person name="Land M."/>
            <person name="Hauser L."/>
            <person name="Kyrpides N."/>
            <person name="Ivanova N."/>
            <person name="Pagani I."/>
            <person name="Samuel K."/>
            <person name="Teske A."/>
            <person name="Mueller J."/>
            <person name="Woyke T."/>
        </authorList>
    </citation>
    <scope>NUCLEOTIDE SEQUENCE [LARGE SCALE GENOMIC DNA]</scope>
    <source>
        <strain evidence="9 10">B18LD</strain>
    </source>
</reference>
<keyword evidence="6 7" id="KW-0131">Cell cycle</keyword>
<feature type="transmembrane region" description="Helical" evidence="8">
    <location>
        <begin position="12"/>
        <end position="34"/>
    </location>
</feature>
<dbReference type="Proteomes" id="UP000005744">
    <property type="component" value="Unassembled WGS sequence"/>
</dbReference>
<evidence type="ECO:0000313" key="9">
    <source>
        <dbReference type="EMBL" id="EIJ43843.1"/>
    </source>
</evidence>
<dbReference type="GO" id="GO:0005886">
    <property type="term" value="C:plasma membrane"/>
    <property type="evidence" value="ECO:0007669"/>
    <property type="project" value="UniProtKB-SubCell"/>
</dbReference>
<dbReference type="InterPro" id="IPR007060">
    <property type="entry name" value="FtsL/DivIC"/>
</dbReference>
<organism evidence="9 10">
    <name type="scientific">Beggiatoa alba B18LD</name>
    <dbReference type="NCBI Taxonomy" id="395493"/>
    <lineage>
        <taxon>Bacteria</taxon>
        <taxon>Pseudomonadati</taxon>
        <taxon>Pseudomonadota</taxon>
        <taxon>Gammaproteobacteria</taxon>
        <taxon>Thiotrichales</taxon>
        <taxon>Thiotrichaceae</taxon>
        <taxon>Beggiatoa</taxon>
    </lineage>
</organism>
<sequence>MWDEQLKQLQAHGLNIALAIVVILLLWVQVHLWFGKGSYREYAQLQERITAQKQENVQLKIRNESLAAEVNDLKNGSEAIEERARAELGMIKQGEVFFQIVK</sequence>
<feature type="coiled-coil region" evidence="7">
    <location>
        <begin position="42"/>
        <end position="83"/>
    </location>
</feature>
<evidence type="ECO:0000256" key="3">
    <source>
        <dbReference type="ARBA" id="ARBA00022692"/>
    </source>
</evidence>
<keyword evidence="1 7" id="KW-1003">Cell membrane</keyword>
<keyword evidence="5 7" id="KW-0472">Membrane</keyword>
<comment type="subunit">
    <text evidence="7">Part of a complex composed of FtsB, FtsL and FtsQ.</text>
</comment>
<evidence type="ECO:0000256" key="1">
    <source>
        <dbReference type="ARBA" id="ARBA00022475"/>
    </source>
</evidence>
<keyword evidence="3 7" id="KW-0812">Transmembrane</keyword>
<gene>
    <name evidence="7" type="primary">ftsB</name>
    <name evidence="9" type="ORF">BegalDRAFT_3016</name>
</gene>
<dbReference type="RefSeq" id="WP_002691382.1">
    <property type="nucleotide sequence ID" value="NZ_JH600070.1"/>
</dbReference>
<keyword evidence="2 7" id="KW-0132">Cell division</keyword>
<dbReference type="PANTHER" id="PTHR37485:SF1">
    <property type="entry name" value="CELL DIVISION PROTEIN FTSB"/>
    <property type="match status" value="1"/>
</dbReference>
<dbReference type="HAMAP" id="MF_00599">
    <property type="entry name" value="FtsB"/>
    <property type="match status" value="1"/>
</dbReference>
<comment type="similarity">
    <text evidence="7">Belongs to the FtsB family.</text>
</comment>
<dbReference type="Pfam" id="PF04977">
    <property type="entry name" value="DivIC"/>
    <property type="match status" value="1"/>
</dbReference>
<keyword evidence="7" id="KW-0997">Cell inner membrane</keyword>
<evidence type="ECO:0000256" key="7">
    <source>
        <dbReference type="HAMAP-Rule" id="MF_00599"/>
    </source>
</evidence>
<keyword evidence="10" id="KW-1185">Reference proteome</keyword>
<dbReference type="HOGENOM" id="CLU_134863_5_0_6"/>
<evidence type="ECO:0000256" key="2">
    <source>
        <dbReference type="ARBA" id="ARBA00022618"/>
    </source>
</evidence>